<keyword evidence="1" id="KW-0963">Cytoplasm</keyword>
<dbReference type="OrthoDB" id="10384764at2759"/>
<evidence type="ECO:0000259" key="5">
    <source>
        <dbReference type="SMART" id="SM00732"/>
    </source>
</evidence>
<proteinExistence type="predicted"/>
<dbReference type="PANTHER" id="PTHR33317:SF1">
    <property type="entry name" value="POLYNUCLEOTIDYL TRANSFERASE, RIBONUCLEASE H-LIKE SUPERFAMILY PROTEIN"/>
    <property type="match status" value="1"/>
</dbReference>
<evidence type="ECO:0000256" key="2">
    <source>
        <dbReference type="ARBA" id="ARBA00022517"/>
    </source>
</evidence>
<keyword evidence="3" id="KW-0540">Nuclease</keyword>
<comment type="caution">
    <text evidence="6">The sequence shown here is derived from an EMBL/GenBank/DDBJ whole genome shotgun (WGS) entry which is preliminary data.</text>
</comment>
<evidence type="ECO:0000256" key="3">
    <source>
        <dbReference type="ARBA" id="ARBA00022722"/>
    </source>
</evidence>
<dbReference type="InterPro" id="IPR037027">
    <property type="entry name" value="YqgF/RNaseH-like_dom_sf"/>
</dbReference>
<feature type="domain" description="YqgF/RNase H-like" evidence="5">
    <location>
        <begin position="22"/>
        <end position="124"/>
    </location>
</feature>
<dbReference type="AlphaFoldDB" id="A0A5C7HKF2"/>
<dbReference type="PANTHER" id="PTHR33317">
    <property type="entry name" value="POLYNUCLEOTIDYL TRANSFERASE, RIBONUCLEASE H-LIKE SUPERFAMILY PROTEIN"/>
    <property type="match status" value="1"/>
</dbReference>
<dbReference type="SMART" id="SM00732">
    <property type="entry name" value="YqgFc"/>
    <property type="match status" value="1"/>
</dbReference>
<dbReference type="GO" id="GO:0016787">
    <property type="term" value="F:hydrolase activity"/>
    <property type="evidence" value="ECO:0007669"/>
    <property type="project" value="UniProtKB-KW"/>
</dbReference>
<dbReference type="InterPro" id="IPR012337">
    <property type="entry name" value="RNaseH-like_sf"/>
</dbReference>
<evidence type="ECO:0000313" key="7">
    <source>
        <dbReference type="Proteomes" id="UP000323000"/>
    </source>
</evidence>
<keyword evidence="4" id="KW-0378">Hydrolase</keyword>
<evidence type="ECO:0000256" key="4">
    <source>
        <dbReference type="ARBA" id="ARBA00022801"/>
    </source>
</evidence>
<dbReference type="Pfam" id="PF03652">
    <property type="entry name" value="RuvX"/>
    <property type="match status" value="1"/>
</dbReference>
<dbReference type="SUPFAM" id="SSF53098">
    <property type="entry name" value="Ribonuclease H-like"/>
    <property type="match status" value="1"/>
</dbReference>
<dbReference type="InterPro" id="IPR006641">
    <property type="entry name" value="YqgF/RNaseH-like_dom"/>
</dbReference>
<accession>A0A5C7HKF2</accession>
<organism evidence="6 7">
    <name type="scientific">Acer yangbiense</name>
    <dbReference type="NCBI Taxonomy" id="1000413"/>
    <lineage>
        <taxon>Eukaryota</taxon>
        <taxon>Viridiplantae</taxon>
        <taxon>Streptophyta</taxon>
        <taxon>Embryophyta</taxon>
        <taxon>Tracheophyta</taxon>
        <taxon>Spermatophyta</taxon>
        <taxon>Magnoliopsida</taxon>
        <taxon>eudicotyledons</taxon>
        <taxon>Gunneridae</taxon>
        <taxon>Pentapetalae</taxon>
        <taxon>rosids</taxon>
        <taxon>malvids</taxon>
        <taxon>Sapindales</taxon>
        <taxon>Sapindaceae</taxon>
        <taxon>Hippocastanoideae</taxon>
        <taxon>Acereae</taxon>
        <taxon>Acer</taxon>
    </lineage>
</organism>
<reference evidence="7" key="1">
    <citation type="journal article" date="2019" name="Gigascience">
        <title>De novo genome assembly of the endangered Acer yangbiense, a plant species with extremely small populations endemic to Yunnan Province, China.</title>
        <authorList>
            <person name="Yang J."/>
            <person name="Wariss H.M."/>
            <person name="Tao L."/>
            <person name="Zhang R."/>
            <person name="Yun Q."/>
            <person name="Hollingsworth P."/>
            <person name="Dao Z."/>
            <person name="Luo G."/>
            <person name="Guo H."/>
            <person name="Ma Y."/>
            <person name="Sun W."/>
        </authorList>
    </citation>
    <scope>NUCLEOTIDE SEQUENCE [LARGE SCALE GENOMIC DNA]</scope>
    <source>
        <strain evidence="7">cv. Malutang</strain>
    </source>
</reference>
<evidence type="ECO:0000256" key="1">
    <source>
        <dbReference type="ARBA" id="ARBA00022490"/>
    </source>
</evidence>
<evidence type="ECO:0000313" key="6">
    <source>
        <dbReference type="EMBL" id="TXG57451.1"/>
    </source>
</evidence>
<dbReference type="EMBL" id="VAHF01000008">
    <property type="protein sequence ID" value="TXG57451.1"/>
    <property type="molecule type" value="Genomic_DNA"/>
</dbReference>
<keyword evidence="2" id="KW-0690">Ribosome biogenesis</keyword>
<keyword evidence="7" id="KW-1185">Reference proteome</keyword>
<dbReference type="GO" id="GO:0000967">
    <property type="term" value="P:rRNA 5'-end processing"/>
    <property type="evidence" value="ECO:0007669"/>
    <property type="project" value="TreeGrafter"/>
</dbReference>
<dbReference type="Proteomes" id="UP000323000">
    <property type="component" value="Chromosome 8"/>
</dbReference>
<dbReference type="InterPro" id="IPR005227">
    <property type="entry name" value="YqgF"/>
</dbReference>
<gene>
    <name evidence="6" type="ORF">EZV62_018764</name>
</gene>
<dbReference type="Gene3D" id="3.30.420.140">
    <property type="entry name" value="YqgF/RNase H-like domain"/>
    <property type="match status" value="1"/>
</dbReference>
<name>A0A5C7HKF2_9ROSI</name>
<sequence>MPYVKPLRLYKESLKWKSSKPGRLLCLDLNEKYVDLAVTDPENIVAVPLSCLHRQENNLDLIADKLQTLICKHNLIGFVVGYPYLRTTPNASMINTFVDDLYKTGKFEGFNYTFWDEQFATKFIVLTAYAISMEASSGIFDRAYEFASTYISNQIIDRFIAVRILQGYLKSMPEQLYCLTPRSGVI</sequence>
<protein>
    <recommendedName>
        <fullName evidence="5">YqgF/RNase H-like domain-containing protein</fullName>
    </recommendedName>
</protein>
<dbReference type="GO" id="GO:0004518">
    <property type="term" value="F:nuclease activity"/>
    <property type="evidence" value="ECO:0007669"/>
    <property type="project" value="UniProtKB-KW"/>
</dbReference>